<feature type="transmembrane region" description="Helical" evidence="6">
    <location>
        <begin position="159"/>
        <end position="182"/>
    </location>
</feature>
<feature type="transmembrane region" description="Helical" evidence="6">
    <location>
        <begin position="242"/>
        <end position="261"/>
    </location>
</feature>
<evidence type="ECO:0000256" key="6">
    <source>
        <dbReference type="SAM" id="Phobius"/>
    </source>
</evidence>
<evidence type="ECO:0000256" key="2">
    <source>
        <dbReference type="ARBA" id="ARBA00022475"/>
    </source>
</evidence>
<evidence type="ECO:0000256" key="3">
    <source>
        <dbReference type="ARBA" id="ARBA00022692"/>
    </source>
</evidence>
<dbReference type="GO" id="GO:0005886">
    <property type="term" value="C:plasma membrane"/>
    <property type="evidence" value="ECO:0007669"/>
    <property type="project" value="UniProtKB-SubCell"/>
</dbReference>
<dbReference type="InterPro" id="IPR013604">
    <property type="entry name" value="7TM_chemorcpt"/>
</dbReference>
<evidence type="ECO:0000256" key="5">
    <source>
        <dbReference type="ARBA" id="ARBA00023136"/>
    </source>
</evidence>
<dbReference type="GO" id="GO:0050909">
    <property type="term" value="P:sensory perception of taste"/>
    <property type="evidence" value="ECO:0007669"/>
    <property type="project" value="InterPro"/>
</dbReference>
<evidence type="ECO:0008006" key="9">
    <source>
        <dbReference type="Google" id="ProtNLM"/>
    </source>
</evidence>
<reference evidence="7" key="1">
    <citation type="submission" date="2021-12" db="EMBL/GenBank/DDBJ databases">
        <authorList>
            <person name="Martin H S."/>
        </authorList>
    </citation>
    <scope>NUCLEOTIDE SEQUENCE</scope>
</reference>
<keyword evidence="8" id="KW-1185">Reference proteome</keyword>
<dbReference type="AlphaFoldDB" id="A0A8J9VQ05"/>
<gene>
    <name evidence="7" type="ORF">BINO364_LOCUS2710</name>
</gene>
<feature type="transmembrane region" description="Helical" evidence="6">
    <location>
        <begin position="129"/>
        <end position="153"/>
    </location>
</feature>
<dbReference type="Proteomes" id="UP000838878">
    <property type="component" value="Chromosome 10"/>
</dbReference>
<name>A0A8J9VQ05_9NEOP</name>
<evidence type="ECO:0000256" key="1">
    <source>
        <dbReference type="ARBA" id="ARBA00004651"/>
    </source>
</evidence>
<keyword evidence="3 6" id="KW-0812">Transmembrane</keyword>
<keyword evidence="4 6" id="KW-1133">Transmembrane helix</keyword>
<evidence type="ECO:0000313" key="8">
    <source>
        <dbReference type="Proteomes" id="UP000838878"/>
    </source>
</evidence>
<comment type="subcellular location">
    <subcellularLocation>
        <location evidence="1">Cell membrane</location>
        <topology evidence="1">Multi-pass membrane protein</topology>
    </subcellularLocation>
</comment>
<evidence type="ECO:0000313" key="7">
    <source>
        <dbReference type="EMBL" id="CAH0715842.1"/>
    </source>
</evidence>
<protein>
    <recommendedName>
        <fullName evidence="9">Gustatory receptor</fullName>
    </recommendedName>
</protein>
<feature type="non-terminal residue" evidence="7">
    <location>
        <position position="275"/>
    </location>
</feature>
<keyword evidence="5 6" id="KW-0472">Membrane</keyword>
<evidence type="ECO:0000256" key="4">
    <source>
        <dbReference type="ARBA" id="ARBA00022989"/>
    </source>
</evidence>
<dbReference type="Pfam" id="PF08395">
    <property type="entry name" value="7tm_7"/>
    <property type="match status" value="1"/>
</dbReference>
<accession>A0A8J9VQ05</accession>
<dbReference type="EMBL" id="OV170230">
    <property type="protein sequence ID" value="CAH0715842.1"/>
    <property type="molecule type" value="Genomic_DNA"/>
</dbReference>
<keyword evidence="2" id="KW-1003">Cell membrane</keyword>
<feature type="transmembrane region" description="Helical" evidence="6">
    <location>
        <begin position="27"/>
        <end position="46"/>
    </location>
</feature>
<sequence length="275" mass="31757">MESGAVGLVLRLSRVMGIAPYPRGSRLRVSKALVVYGFVLVTFIRMNTMNRYRKMPKVAWEMAKNEDTALDVNSAVNMNNINKNNYIFTYIDVLGANETERTEYMIRQLAVYYRHICVIIRTWTSSDGLLMALILINRMFHLVQLLLSLIMGLTQNSDLFLNVLLYSSMNIINHVMALVLFVEPFQRTHFQMERTSIIVQTLKCNCGEYRPLRNELDLFLRMLKLQKTSYSPLNMCTLGRPLVLKIFGGLFTYLMVILTYGPEAQTPSLVFTNYF</sequence>
<proteinExistence type="predicted"/>
<organism evidence="7 8">
    <name type="scientific">Brenthis ino</name>
    <name type="common">lesser marbled fritillary</name>
    <dbReference type="NCBI Taxonomy" id="405034"/>
    <lineage>
        <taxon>Eukaryota</taxon>
        <taxon>Metazoa</taxon>
        <taxon>Ecdysozoa</taxon>
        <taxon>Arthropoda</taxon>
        <taxon>Hexapoda</taxon>
        <taxon>Insecta</taxon>
        <taxon>Pterygota</taxon>
        <taxon>Neoptera</taxon>
        <taxon>Endopterygota</taxon>
        <taxon>Lepidoptera</taxon>
        <taxon>Glossata</taxon>
        <taxon>Ditrysia</taxon>
        <taxon>Papilionoidea</taxon>
        <taxon>Nymphalidae</taxon>
        <taxon>Heliconiinae</taxon>
        <taxon>Argynnini</taxon>
        <taxon>Brenthis</taxon>
    </lineage>
</organism>
<dbReference type="OrthoDB" id="6914979at2759"/>